<feature type="transmembrane region" description="Helical" evidence="6">
    <location>
        <begin position="72"/>
        <end position="94"/>
    </location>
</feature>
<dbReference type="PANTHER" id="PTHR42893:SF46">
    <property type="entry name" value="PROTEIN DETOXIFICATION 44, CHLOROPLASTIC"/>
    <property type="match status" value="1"/>
</dbReference>
<feature type="transmembrane region" description="Helical" evidence="6">
    <location>
        <begin position="218"/>
        <end position="242"/>
    </location>
</feature>
<protein>
    <submittedName>
        <fullName evidence="7">MATE family efflux transporter</fullName>
    </submittedName>
</protein>
<comment type="similarity">
    <text evidence="2">Belongs to the multi antimicrobial extrusion (MATE) (TC 2.A.66.1) family.</text>
</comment>
<evidence type="ECO:0000256" key="6">
    <source>
        <dbReference type="SAM" id="Phobius"/>
    </source>
</evidence>
<feature type="transmembrane region" description="Helical" evidence="6">
    <location>
        <begin position="171"/>
        <end position="197"/>
    </location>
</feature>
<evidence type="ECO:0000313" key="7">
    <source>
        <dbReference type="EMBL" id="THG32697.1"/>
    </source>
</evidence>
<name>A0A4V3WTP2_9MICO</name>
<feature type="transmembrane region" description="Helical" evidence="6">
    <location>
        <begin position="391"/>
        <end position="413"/>
    </location>
</feature>
<dbReference type="PANTHER" id="PTHR42893">
    <property type="entry name" value="PROTEIN DETOXIFICATION 44, CHLOROPLASTIC-RELATED"/>
    <property type="match status" value="1"/>
</dbReference>
<dbReference type="CDD" id="cd13136">
    <property type="entry name" value="MATE_DinF_like"/>
    <property type="match status" value="1"/>
</dbReference>
<dbReference type="Proteomes" id="UP000307380">
    <property type="component" value="Unassembled WGS sequence"/>
</dbReference>
<reference evidence="7 8" key="1">
    <citation type="submission" date="2019-04" db="EMBL/GenBank/DDBJ databases">
        <authorList>
            <person name="Jiang L."/>
        </authorList>
    </citation>
    <scope>NUCLEOTIDE SEQUENCE [LARGE SCALE GENOMIC DNA]</scope>
    <source>
        <strain evidence="7 8">YIM 131861</strain>
    </source>
</reference>
<dbReference type="OrthoDB" id="5242355at2"/>
<dbReference type="GO" id="GO:0015297">
    <property type="term" value="F:antiporter activity"/>
    <property type="evidence" value="ECO:0007669"/>
    <property type="project" value="InterPro"/>
</dbReference>
<feature type="transmembrane region" description="Helical" evidence="6">
    <location>
        <begin position="114"/>
        <end position="139"/>
    </location>
</feature>
<dbReference type="GO" id="GO:0042910">
    <property type="term" value="F:xenobiotic transmembrane transporter activity"/>
    <property type="evidence" value="ECO:0007669"/>
    <property type="project" value="InterPro"/>
</dbReference>
<keyword evidence="4 6" id="KW-1133">Transmembrane helix</keyword>
<feature type="transmembrane region" description="Helical" evidence="6">
    <location>
        <begin position="146"/>
        <end position="165"/>
    </location>
</feature>
<gene>
    <name evidence="7" type="ORF">E6C70_12810</name>
</gene>
<dbReference type="InterPro" id="IPR002528">
    <property type="entry name" value="MATE_fam"/>
</dbReference>
<keyword evidence="5 6" id="KW-0472">Membrane</keyword>
<keyword evidence="8" id="KW-1185">Reference proteome</keyword>
<proteinExistence type="inferred from homology"/>
<feature type="transmembrane region" description="Helical" evidence="6">
    <location>
        <begin position="28"/>
        <end position="51"/>
    </location>
</feature>
<evidence type="ECO:0000256" key="3">
    <source>
        <dbReference type="ARBA" id="ARBA00022692"/>
    </source>
</evidence>
<evidence type="ECO:0000256" key="4">
    <source>
        <dbReference type="ARBA" id="ARBA00022989"/>
    </source>
</evidence>
<organism evidence="7 8">
    <name type="scientific">Orlajensenia flava</name>
    <dbReference type="NCBI Taxonomy" id="2565934"/>
    <lineage>
        <taxon>Bacteria</taxon>
        <taxon>Bacillati</taxon>
        <taxon>Actinomycetota</taxon>
        <taxon>Actinomycetes</taxon>
        <taxon>Micrococcales</taxon>
        <taxon>Microbacteriaceae</taxon>
        <taxon>Orlajensenia</taxon>
    </lineage>
</organism>
<dbReference type="Pfam" id="PF01554">
    <property type="entry name" value="MatE"/>
    <property type="match status" value="2"/>
</dbReference>
<feature type="transmembrane region" description="Helical" evidence="6">
    <location>
        <begin position="248"/>
        <end position="275"/>
    </location>
</feature>
<dbReference type="InterPro" id="IPR044644">
    <property type="entry name" value="DinF-like"/>
</dbReference>
<sequence length="427" mass="43004">MPALGALVAEPLFLLADAAMVGHLGAVSLAGLGIASTILQTIIGLMVFLAYATTPAVARRLGAGDERGAVEAGVDGLWMALALGVVLAVAGWFATPLLVGSFGAEAAVEAQASVYLSLSMAGLPAMLIVFAATGLLRGLQDTRTPLAVAVGGFAVNAVLNFVLIYPVGLGIAGSAIGTVIAQWAMVAAYLVVIARHVTRVGSRRMPRHAGVMSGARAGGWLFLRTLSLRAAILLAVFTATGLGTDELAGFQIVMTMFSTLAFALDALAIAAQALVGRGLGAGDVPLVRAVLGRCLFWGVGGGAVLGIGTIALAWVIPPVFTSAASVVDLLPPALVVLGFAVPLFGYVFVLDGVLIGAGDARYLAITGVLNLAAFVPLVLAVGAWAPSDATGLALLTGAFAIGYLAARAVTLGLRARGAAWMVVGATR</sequence>
<dbReference type="NCBIfam" id="TIGR00797">
    <property type="entry name" value="matE"/>
    <property type="match status" value="1"/>
</dbReference>
<feature type="transmembrane region" description="Helical" evidence="6">
    <location>
        <begin position="329"/>
        <end position="350"/>
    </location>
</feature>
<comment type="caution">
    <text evidence="7">The sequence shown here is derived from an EMBL/GenBank/DDBJ whole genome shotgun (WGS) entry which is preliminary data.</text>
</comment>
<dbReference type="GO" id="GO:0005886">
    <property type="term" value="C:plasma membrane"/>
    <property type="evidence" value="ECO:0007669"/>
    <property type="project" value="TreeGrafter"/>
</dbReference>
<evidence type="ECO:0000256" key="2">
    <source>
        <dbReference type="ARBA" id="ARBA00010199"/>
    </source>
</evidence>
<evidence type="ECO:0000256" key="1">
    <source>
        <dbReference type="ARBA" id="ARBA00004141"/>
    </source>
</evidence>
<comment type="subcellular location">
    <subcellularLocation>
        <location evidence="1">Membrane</location>
        <topology evidence="1">Multi-pass membrane protein</topology>
    </subcellularLocation>
</comment>
<dbReference type="EMBL" id="SSSN01000009">
    <property type="protein sequence ID" value="THG32697.1"/>
    <property type="molecule type" value="Genomic_DNA"/>
</dbReference>
<evidence type="ECO:0000313" key="8">
    <source>
        <dbReference type="Proteomes" id="UP000307380"/>
    </source>
</evidence>
<keyword evidence="3 6" id="KW-0812">Transmembrane</keyword>
<evidence type="ECO:0000256" key="5">
    <source>
        <dbReference type="ARBA" id="ARBA00023136"/>
    </source>
</evidence>
<accession>A0A4V3WTP2</accession>
<feature type="transmembrane region" description="Helical" evidence="6">
    <location>
        <begin position="295"/>
        <end position="317"/>
    </location>
</feature>
<feature type="transmembrane region" description="Helical" evidence="6">
    <location>
        <begin position="362"/>
        <end position="385"/>
    </location>
</feature>
<dbReference type="AlphaFoldDB" id="A0A4V3WTP2"/>